<evidence type="ECO:0000256" key="1">
    <source>
        <dbReference type="SAM" id="MobiDB-lite"/>
    </source>
</evidence>
<organism evidence="2 3">
    <name type="scientific">Pseudomonas hormoni</name>
    <dbReference type="NCBI Taxonomy" id="3093767"/>
    <lineage>
        <taxon>Bacteria</taxon>
        <taxon>Pseudomonadati</taxon>
        <taxon>Pseudomonadota</taxon>
        <taxon>Gammaproteobacteria</taxon>
        <taxon>Pseudomonadales</taxon>
        <taxon>Pseudomonadaceae</taxon>
        <taxon>Pseudomonas</taxon>
    </lineage>
</organism>
<evidence type="ECO:0000313" key="3">
    <source>
        <dbReference type="Proteomes" id="UP000681155"/>
    </source>
</evidence>
<sequence>MTAYAKASRAAWWVIGWASAILDDTGGAAMKDITNNSDTPEEDQYGFERLMKIKALRNERLALQREGSQAAYEALSPEEKILVDEKFREAALKIAAQFGRSRPFRYEGDQSLSENSTPADAHDPNDSRD</sequence>
<keyword evidence="3" id="KW-1185">Reference proteome</keyword>
<reference evidence="2 3" key="1">
    <citation type="submission" date="2021-05" db="EMBL/GenBank/DDBJ databases">
        <title>Complete genome of the cytokinin-producing biocontrol strain Pseudomonas fluorescens G20-18.</title>
        <authorList>
            <person name="Nielsen T.K."/>
            <person name="Mekureyaw M.F."/>
            <person name="Hansen L.H."/>
            <person name="Nicolaisen M.H."/>
            <person name="Roitsch T.G."/>
            <person name="Hennessy R.C."/>
        </authorList>
    </citation>
    <scope>NUCLEOTIDE SEQUENCE [LARGE SCALE GENOMIC DNA]</scope>
    <source>
        <strain evidence="2 3">G20-18</strain>
    </source>
</reference>
<dbReference type="Proteomes" id="UP000681155">
    <property type="component" value="Chromosome"/>
</dbReference>
<name>A0ABX8ESX1_9PSED</name>
<gene>
    <name evidence="2" type="ORF">KJF94_18375</name>
</gene>
<dbReference type="RefSeq" id="WP_214377667.1">
    <property type="nucleotide sequence ID" value="NZ_CP075566.1"/>
</dbReference>
<feature type="compositionally biased region" description="Basic and acidic residues" evidence="1">
    <location>
        <begin position="120"/>
        <end position="129"/>
    </location>
</feature>
<feature type="region of interest" description="Disordered" evidence="1">
    <location>
        <begin position="105"/>
        <end position="129"/>
    </location>
</feature>
<protein>
    <submittedName>
        <fullName evidence="2">Uncharacterized protein</fullName>
    </submittedName>
</protein>
<accession>A0ABX8ESX1</accession>
<proteinExistence type="predicted"/>
<dbReference type="EMBL" id="CP075566">
    <property type="protein sequence ID" value="QVW21853.1"/>
    <property type="molecule type" value="Genomic_DNA"/>
</dbReference>
<evidence type="ECO:0000313" key="2">
    <source>
        <dbReference type="EMBL" id="QVW21853.1"/>
    </source>
</evidence>